<proteinExistence type="predicted"/>
<name>A0A1V4EW49_9BACL</name>
<dbReference type="RefSeq" id="WP_079289809.1">
    <property type="nucleotide sequence ID" value="NZ_MWPS01000005.1"/>
</dbReference>
<evidence type="ECO:0000313" key="1">
    <source>
        <dbReference type="EMBL" id="OPG17167.1"/>
    </source>
</evidence>
<evidence type="ECO:0008006" key="3">
    <source>
        <dbReference type="Google" id="ProtNLM"/>
    </source>
</evidence>
<keyword evidence="2" id="KW-1185">Reference proteome</keyword>
<evidence type="ECO:0000313" key="2">
    <source>
        <dbReference type="Proteomes" id="UP000190229"/>
    </source>
</evidence>
<dbReference type="AlphaFoldDB" id="A0A1V4EW49"/>
<gene>
    <name evidence="1" type="ORF">B2M26_02185</name>
</gene>
<comment type="caution">
    <text evidence="1">The sequence shown here is derived from an EMBL/GenBank/DDBJ whole genome shotgun (WGS) entry which is preliminary data.</text>
</comment>
<dbReference type="EMBL" id="MWPS01000005">
    <property type="protein sequence ID" value="OPG17167.1"/>
    <property type="molecule type" value="Genomic_DNA"/>
</dbReference>
<accession>A0A1V4EW49</accession>
<organism evidence="1 2">
    <name type="scientific">Ferroacidibacillus organovorans</name>
    <dbReference type="NCBI Taxonomy" id="1765683"/>
    <lineage>
        <taxon>Bacteria</taxon>
        <taxon>Bacillati</taxon>
        <taxon>Bacillota</taxon>
        <taxon>Bacilli</taxon>
        <taxon>Bacillales</taxon>
        <taxon>Alicyclobacillaceae</taxon>
        <taxon>Ferroacidibacillus</taxon>
    </lineage>
</organism>
<dbReference type="Gene3D" id="3.30.70.270">
    <property type="match status" value="1"/>
</dbReference>
<dbReference type="InterPro" id="IPR043128">
    <property type="entry name" value="Rev_trsase/Diguanyl_cyclase"/>
</dbReference>
<protein>
    <recommendedName>
        <fullName evidence="3">Transcriptional regulator</fullName>
    </recommendedName>
</protein>
<sequence>MKIQLAVLGSNDFLVLLKTILGTLSHGLPTDEFILHEYKYDRLEDIANVVCETRERIDAWIFSDQLAHDVATMQAVFQKSRVVSRDALALIRAIAPFEQESDGLADHFSIDNMSEEEVQDAIVALRFVKNVYRYQGRLEIASNAFEDLLSFHKVHYQEGRVKLCVTGNHLVFESLQRQKIPTLLLPYRETATSRMMISVVSEIKSEQFKHSQIAIQIVQVSNFNTLMDQDHVFYDIYRTYLKTQGLLLDYTEQVLGTFVSIGNGRFMIFSTRGIVEKQIDRAIHLLHQITGLTKLAANIGMGYGTTALEAEKNARLALNHAEKIAHDIGIYLVDEMGVIHGPLRESSGRKMKFRTDDKELSDKLHHAKINIVTYDRMLSTQEASAQKYITASSVSEILGMSERNARKILSSLHHSELAEVIGQETPTAKGRPRKIYRIKHGWV</sequence>
<reference evidence="1 2" key="1">
    <citation type="submission" date="2017-02" db="EMBL/GenBank/DDBJ databases">
        <title>Draft genome of Acidibacillus ferrooxidans Huett2.</title>
        <authorList>
            <person name="Schopf S."/>
        </authorList>
    </citation>
    <scope>NUCLEOTIDE SEQUENCE [LARGE SCALE GENOMIC DNA]</scope>
    <source>
        <strain evidence="1 2">Huett2</strain>
    </source>
</reference>
<dbReference type="Proteomes" id="UP000190229">
    <property type="component" value="Unassembled WGS sequence"/>
</dbReference>